<name>A0AA94PXE9_9BACT</name>
<evidence type="ECO:0000256" key="2">
    <source>
        <dbReference type="SAM" id="SignalP"/>
    </source>
</evidence>
<dbReference type="Gene3D" id="3.40.190.10">
    <property type="entry name" value="Periplasmic binding protein-like II"/>
    <property type="match status" value="2"/>
</dbReference>
<dbReference type="PANTHER" id="PTHR35936">
    <property type="entry name" value="MEMBRANE-BOUND LYTIC MUREIN TRANSGLYCOSYLASE F"/>
    <property type="match status" value="1"/>
</dbReference>
<feature type="chain" id="PRO_5041676196" evidence="2">
    <location>
        <begin position="24"/>
        <end position="265"/>
    </location>
</feature>
<keyword evidence="1 2" id="KW-0732">Signal</keyword>
<dbReference type="PANTHER" id="PTHR35936:SF35">
    <property type="entry name" value="L-CYSTINE-BINDING PROTEIN TCYJ"/>
    <property type="match status" value="1"/>
</dbReference>
<accession>A0AA94PXE9</accession>
<dbReference type="SUPFAM" id="SSF53850">
    <property type="entry name" value="Periplasmic binding protein-like II"/>
    <property type="match status" value="1"/>
</dbReference>
<evidence type="ECO:0000256" key="1">
    <source>
        <dbReference type="ARBA" id="ARBA00022729"/>
    </source>
</evidence>
<protein>
    <submittedName>
        <fullName evidence="4">Amino acid ABC transporter substrate-binding protein (PAAT family)</fullName>
    </submittedName>
</protein>
<dbReference type="Proteomes" id="UP000295506">
    <property type="component" value="Unassembled WGS sequence"/>
</dbReference>
<dbReference type="InterPro" id="IPR001638">
    <property type="entry name" value="Solute-binding_3/MltF_N"/>
</dbReference>
<comment type="caution">
    <text evidence="4">The sequence shown here is derived from an EMBL/GenBank/DDBJ whole genome shotgun (WGS) entry which is preliminary data.</text>
</comment>
<dbReference type="RefSeq" id="WP_078063640.1">
    <property type="nucleotide sequence ID" value="NZ_CP014206.1"/>
</dbReference>
<sequence>MPNPVRLLLFALLLLAGFPTASAAEPSESVRVGMGFSIAPYVLRAENSGLEVDIIREAFKAAGVSVEFSFLPNLRLPIAFAGRDVDCLALSVGYDLEKIAGRRVYGSKPTIAFRNHVVSLASRHLRFDLLEDLNGLVVLGFQDACNYLGPEFADYARGNDLYSELSDQALHVRMLFSGRVDAVISERRVFLCWRDRLESTPVARVVNLDQDVVMAPLFQEQARQVVFGTPSLCRRFDQGLAAIRASGLYDEILKRYDTAEYGGRQ</sequence>
<dbReference type="AlphaFoldDB" id="A0AA94PXE9"/>
<evidence type="ECO:0000313" key="4">
    <source>
        <dbReference type="EMBL" id="TDT91714.1"/>
    </source>
</evidence>
<feature type="domain" description="Solute-binding protein family 3/N-terminal" evidence="3">
    <location>
        <begin position="31"/>
        <end position="256"/>
    </location>
</feature>
<dbReference type="EMBL" id="SOBK01000001">
    <property type="protein sequence ID" value="TDT91714.1"/>
    <property type="molecule type" value="Genomic_DNA"/>
</dbReference>
<reference evidence="4 5" key="1">
    <citation type="submission" date="2019-03" db="EMBL/GenBank/DDBJ databases">
        <title>Genomic Encyclopedia of Type Strains, Phase IV (KMG-IV): sequencing the most valuable type-strain genomes for metagenomic binning, comparative biology and taxonomic classification.</title>
        <authorList>
            <person name="Goeker M."/>
        </authorList>
    </citation>
    <scope>NUCLEOTIDE SEQUENCE [LARGE SCALE GENOMIC DNA]</scope>
    <source>
        <strain evidence="4 5">DSM 101483</strain>
    </source>
</reference>
<organism evidence="4 5">
    <name type="scientific">Pseudodesulfovibrio indicus</name>
    <dbReference type="NCBI Taxonomy" id="1716143"/>
    <lineage>
        <taxon>Bacteria</taxon>
        <taxon>Pseudomonadati</taxon>
        <taxon>Thermodesulfobacteriota</taxon>
        <taxon>Desulfovibrionia</taxon>
        <taxon>Desulfovibrionales</taxon>
        <taxon>Desulfovibrionaceae</taxon>
    </lineage>
</organism>
<dbReference type="Pfam" id="PF00497">
    <property type="entry name" value="SBP_bac_3"/>
    <property type="match status" value="1"/>
</dbReference>
<feature type="signal peptide" evidence="2">
    <location>
        <begin position="1"/>
        <end position="23"/>
    </location>
</feature>
<proteinExistence type="predicted"/>
<evidence type="ECO:0000259" key="3">
    <source>
        <dbReference type="Pfam" id="PF00497"/>
    </source>
</evidence>
<gene>
    <name evidence="4" type="ORF">EDC59_101112</name>
</gene>
<evidence type="ECO:0000313" key="5">
    <source>
        <dbReference type="Proteomes" id="UP000295506"/>
    </source>
</evidence>